<keyword evidence="2 7" id="KW-0436">Ligase</keyword>
<comment type="subcellular location">
    <subcellularLocation>
        <location evidence="7">Cytoplasm</location>
    </subcellularLocation>
</comment>
<dbReference type="GO" id="GO:0006400">
    <property type="term" value="P:tRNA modification"/>
    <property type="evidence" value="ECO:0007669"/>
    <property type="project" value="UniProtKB-UniRule"/>
</dbReference>
<evidence type="ECO:0000259" key="9">
    <source>
        <dbReference type="Pfam" id="PF09179"/>
    </source>
</evidence>
<evidence type="ECO:0000256" key="4">
    <source>
        <dbReference type="ARBA" id="ARBA00022741"/>
    </source>
</evidence>
<dbReference type="SUPFAM" id="SSF82829">
    <property type="entry name" value="MesJ substrate recognition domain-like"/>
    <property type="match status" value="1"/>
</dbReference>
<gene>
    <name evidence="7 10" type="primary">tilS</name>
    <name evidence="10" type="ORF">EVB00_03090</name>
</gene>
<keyword evidence="5 7" id="KW-0067">ATP-binding</keyword>
<dbReference type="PANTHER" id="PTHR43033">
    <property type="entry name" value="TRNA(ILE)-LYSIDINE SYNTHASE-RELATED"/>
    <property type="match status" value="1"/>
</dbReference>
<dbReference type="Pfam" id="PF01171">
    <property type="entry name" value="ATP_bind_3"/>
    <property type="match status" value="1"/>
</dbReference>
<comment type="catalytic activity">
    <reaction evidence="6 7">
        <text>cytidine(34) in tRNA(Ile2) + L-lysine + ATP = lysidine(34) in tRNA(Ile2) + AMP + diphosphate + H(+)</text>
        <dbReference type="Rhea" id="RHEA:43744"/>
        <dbReference type="Rhea" id="RHEA-COMP:10625"/>
        <dbReference type="Rhea" id="RHEA-COMP:10670"/>
        <dbReference type="ChEBI" id="CHEBI:15378"/>
        <dbReference type="ChEBI" id="CHEBI:30616"/>
        <dbReference type="ChEBI" id="CHEBI:32551"/>
        <dbReference type="ChEBI" id="CHEBI:33019"/>
        <dbReference type="ChEBI" id="CHEBI:82748"/>
        <dbReference type="ChEBI" id="CHEBI:83665"/>
        <dbReference type="ChEBI" id="CHEBI:456215"/>
        <dbReference type="EC" id="6.3.4.19"/>
    </reaction>
</comment>
<dbReference type="NCBIfam" id="TIGR02432">
    <property type="entry name" value="lysidine_TilS_N"/>
    <property type="match status" value="1"/>
</dbReference>
<comment type="domain">
    <text evidence="7">The N-terminal region contains the highly conserved SGGXDS motif, predicted to be a P-loop motif involved in ATP binding.</text>
</comment>
<comment type="similarity">
    <text evidence="7">Belongs to the tRNA(Ile)-lysidine synthase family.</text>
</comment>
<evidence type="ECO:0000256" key="7">
    <source>
        <dbReference type="HAMAP-Rule" id="MF_01161"/>
    </source>
</evidence>
<dbReference type="HAMAP" id="MF_01161">
    <property type="entry name" value="tRNA_Ile_lys_synt"/>
    <property type="match status" value="1"/>
</dbReference>
<keyword evidence="1 7" id="KW-0963">Cytoplasm</keyword>
<keyword evidence="4 7" id="KW-0547">Nucleotide-binding</keyword>
<dbReference type="GO" id="GO:0005737">
    <property type="term" value="C:cytoplasm"/>
    <property type="evidence" value="ECO:0007669"/>
    <property type="project" value="UniProtKB-SubCell"/>
</dbReference>
<dbReference type="SUPFAM" id="SSF52402">
    <property type="entry name" value="Adenine nucleotide alpha hydrolases-like"/>
    <property type="match status" value="1"/>
</dbReference>
<feature type="domain" description="tRNA(Ile)-lysidine synthase substrate-binding" evidence="9">
    <location>
        <begin position="243"/>
        <end position="297"/>
    </location>
</feature>
<dbReference type="InterPro" id="IPR012795">
    <property type="entry name" value="tRNA_Ile_lys_synt_N"/>
</dbReference>
<comment type="caution">
    <text evidence="10">The sequence shown here is derived from an EMBL/GenBank/DDBJ whole genome shotgun (WGS) entry which is preliminary data.</text>
</comment>
<protein>
    <recommendedName>
        <fullName evidence="7">tRNA(Ile)-lysidine synthase</fullName>
        <ecNumber evidence="7">6.3.4.19</ecNumber>
    </recommendedName>
    <alternativeName>
        <fullName evidence="7">tRNA(Ile)-2-lysyl-cytidine synthase</fullName>
    </alternativeName>
    <alternativeName>
        <fullName evidence="7">tRNA(Ile)-lysidine synthetase</fullName>
    </alternativeName>
</protein>
<feature type="binding site" evidence="7">
    <location>
        <begin position="22"/>
        <end position="27"/>
    </location>
    <ligand>
        <name>ATP</name>
        <dbReference type="ChEBI" id="CHEBI:30616"/>
    </ligand>
</feature>
<feature type="domain" description="tRNA(Ile)-lysidine/2-thiocytidine synthase N-terminal" evidence="8">
    <location>
        <begin position="17"/>
        <end position="194"/>
    </location>
</feature>
<evidence type="ECO:0000259" key="8">
    <source>
        <dbReference type="Pfam" id="PF01171"/>
    </source>
</evidence>
<reference evidence="10 11" key="1">
    <citation type="submission" date="2019-02" db="EMBL/GenBank/DDBJ databases">
        <title>Prokaryotic population dynamics and viral predation in marine succession experiment using metagenomics: the confinement effect.</title>
        <authorList>
            <person name="Haro-Moreno J.M."/>
            <person name="Rodriguez-Valera F."/>
            <person name="Lopez-Perez M."/>
        </authorList>
    </citation>
    <scope>NUCLEOTIDE SEQUENCE [LARGE SCALE GENOMIC DNA]</scope>
    <source>
        <strain evidence="10">MED-G167</strain>
    </source>
</reference>
<dbReference type="InterPro" id="IPR011063">
    <property type="entry name" value="TilS/TtcA_N"/>
</dbReference>
<dbReference type="CDD" id="cd01992">
    <property type="entry name" value="TilS_N"/>
    <property type="match status" value="1"/>
</dbReference>
<dbReference type="GO" id="GO:0005524">
    <property type="term" value="F:ATP binding"/>
    <property type="evidence" value="ECO:0007669"/>
    <property type="project" value="UniProtKB-UniRule"/>
</dbReference>
<dbReference type="EMBL" id="SHBM01000049">
    <property type="protein sequence ID" value="RZO16348.1"/>
    <property type="molecule type" value="Genomic_DNA"/>
</dbReference>
<evidence type="ECO:0000313" key="11">
    <source>
        <dbReference type="Proteomes" id="UP000318359"/>
    </source>
</evidence>
<evidence type="ECO:0000256" key="6">
    <source>
        <dbReference type="ARBA" id="ARBA00048539"/>
    </source>
</evidence>
<sequence>MINISGISNILNKTKTVYVAYSGGLDSSALLYLCSILRDQNKIEELKAVHINHNLSKNSPDWESHCKKICTSLGIELISLSINIEKDRDGIEAAARKSRYEAFSKIVKKDEQLLLAHHADDVAETILFRLFRGTGIDGLEGPKSIRSIGSGFLVRPLLKYSKKELHDFIKEKDIKYIEDETNQESTQDRNYIRNKVLPLINARWPNYEKRIQQTSEIIQERQDIFNSLFKKSYEGLIINNTIDIKALKRLELSEAKELFRYIIKRNNLAMPSKKVLDEIIKTFYTSTPTKSSTVQWSRADKEQKAAAVVFESGMVKICER</sequence>
<evidence type="ECO:0000256" key="1">
    <source>
        <dbReference type="ARBA" id="ARBA00022490"/>
    </source>
</evidence>
<dbReference type="EC" id="6.3.4.19" evidence="7"/>
<evidence type="ECO:0000313" key="10">
    <source>
        <dbReference type="EMBL" id="RZO16348.1"/>
    </source>
</evidence>
<organism evidence="10 11">
    <name type="scientific">SAR86 cluster bacterium</name>
    <dbReference type="NCBI Taxonomy" id="2030880"/>
    <lineage>
        <taxon>Bacteria</taxon>
        <taxon>Pseudomonadati</taxon>
        <taxon>Pseudomonadota</taxon>
        <taxon>Gammaproteobacteria</taxon>
        <taxon>SAR86 cluster</taxon>
    </lineage>
</organism>
<dbReference type="InterPro" id="IPR014729">
    <property type="entry name" value="Rossmann-like_a/b/a_fold"/>
</dbReference>
<dbReference type="Pfam" id="PF09179">
    <property type="entry name" value="TilS"/>
    <property type="match status" value="1"/>
</dbReference>
<dbReference type="Proteomes" id="UP000318359">
    <property type="component" value="Unassembled WGS sequence"/>
</dbReference>
<dbReference type="Gene3D" id="3.40.50.620">
    <property type="entry name" value="HUPs"/>
    <property type="match status" value="1"/>
</dbReference>
<evidence type="ECO:0000256" key="5">
    <source>
        <dbReference type="ARBA" id="ARBA00022840"/>
    </source>
</evidence>
<name>A0A520M570_9GAMM</name>
<evidence type="ECO:0000256" key="3">
    <source>
        <dbReference type="ARBA" id="ARBA00022694"/>
    </source>
</evidence>
<dbReference type="GO" id="GO:0032267">
    <property type="term" value="F:tRNA(Ile)-lysidine synthase activity"/>
    <property type="evidence" value="ECO:0007669"/>
    <property type="project" value="UniProtKB-EC"/>
</dbReference>
<evidence type="ECO:0000256" key="2">
    <source>
        <dbReference type="ARBA" id="ARBA00022598"/>
    </source>
</evidence>
<dbReference type="Gene3D" id="1.20.59.20">
    <property type="match status" value="1"/>
</dbReference>
<dbReference type="InterPro" id="IPR012094">
    <property type="entry name" value="tRNA_Ile_lys_synt"/>
</dbReference>
<dbReference type="AlphaFoldDB" id="A0A520M570"/>
<proteinExistence type="inferred from homology"/>
<dbReference type="InterPro" id="IPR015262">
    <property type="entry name" value="tRNA_Ile_lys_synt_subst-bd"/>
</dbReference>
<accession>A0A520M570</accession>
<comment type="function">
    <text evidence="7">Ligates lysine onto the cytidine present at position 34 of the AUA codon-specific tRNA(Ile) that contains the anticodon CAU, in an ATP-dependent manner. Cytidine is converted to lysidine, thus changing the amino acid specificity of the tRNA from methionine to isoleucine.</text>
</comment>
<keyword evidence="3 7" id="KW-0819">tRNA processing</keyword>
<dbReference type="PANTHER" id="PTHR43033:SF1">
    <property type="entry name" value="TRNA(ILE)-LYSIDINE SYNTHASE-RELATED"/>
    <property type="match status" value="1"/>
</dbReference>